<protein>
    <recommendedName>
        <fullName evidence="3">Peptidase M12A domain-containing protein</fullName>
    </recommendedName>
</protein>
<dbReference type="PROSITE" id="PS51864">
    <property type="entry name" value="ASTACIN"/>
    <property type="match status" value="2"/>
</dbReference>
<dbReference type="SUPFAM" id="SSF55486">
    <property type="entry name" value="Metalloproteases ('zincins'), catalytic domain"/>
    <property type="match status" value="1"/>
</dbReference>
<dbReference type="GO" id="GO:0004222">
    <property type="term" value="F:metalloendopeptidase activity"/>
    <property type="evidence" value="ECO:0007669"/>
    <property type="project" value="InterPro"/>
</dbReference>
<evidence type="ECO:0000313" key="5">
    <source>
        <dbReference type="Proteomes" id="UP000594454"/>
    </source>
</evidence>
<dbReference type="Proteomes" id="UP000594454">
    <property type="component" value="Chromosome 4"/>
</dbReference>
<evidence type="ECO:0000256" key="2">
    <source>
        <dbReference type="PROSITE-ProRule" id="PRU01211"/>
    </source>
</evidence>
<dbReference type="InParanoid" id="A0A7R8UZ46"/>
<dbReference type="GO" id="GO:0008270">
    <property type="term" value="F:zinc ion binding"/>
    <property type="evidence" value="ECO:0007669"/>
    <property type="project" value="InterPro"/>
</dbReference>
<proteinExistence type="predicted"/>
<dbReference type="PANTHER" id="PTHR10127">
    <property type="entry name" value="DISCOIDIN, CUB, EGF, LAMININ , AND ZINC METALLOPROTEASE DOMAIN CONTAINING"/>
    <property type="match status" value="1"/>
</dbReference>
<dbReference type="EMBL" id="LR899012">
    <property type="protein sequence ID" value="CAD7089234.1"/>
    <property type="molecule type" value="Genomic_DNA"/>
</dbReference>
<organism evidence="4 5">
    <name type="scientific">Hermetia illucens</name>
    <name type="common">Black soldier fly</name>
    <dbReference type="NCBI Taxonomy" id="343691"/>
    <lineage>
        <taxon>Eukaryota</taxon>
        <taxon>Metazoa</taxon>
        <taxon>Ecdysozoa</taxon>
        <taxon>Arthropoda</taxon>
        <taxon>Hexapoda</taxon>
        <taxon>Insecta</taxon>
        <taxon>Pterygota</taxon>
        <taxon>Neoptera</taxon>
        <taxon>Endopterygota</taxon>
        <taxon>Diptera</taxon>
        <taxon>Brachycera</taxon>
        <taxon>Stratiomyomorpha</taxon>
        <taxon>Stratiomyidae</taxon>
        <taxon>Hermetiinae</taxon>
        <taxon>Hermetia</taxon>
    </lineage>
</organism>
<gene>
    <name evidence="4" type="ORF">HERILL_LOCUS11802</name>
</gene>
<dbReference type="SMART" id="SM00235">
    <property type="entry name" value="ZnMc"/>
    <property type="match status" value="1"/>
</dbReference>
<sequence length="201" mass="23042">MLLAAVVTSSPSNRMSDREARATQKLYEKGNYFEGDMLFPDGFNMRNGITYLPWRWTNNTVYYEISSEYTNAQKNIIIGGLNEIQGATCIRFVPRTDQPNYIHIKYEKPGCSAYVGMIGGGQRENIEEEYKFSYDKYDENQITDFGVQYDYESIMHYHDTAFSMNGEKTIITKDPAYQNVIGMGQHLSAGDIAKIKAMYKC</sequence>
<name>A0A7R8UZ46_HERIL</name>
<feature type="domain" description="Peptidase M12A" evidence="3">
    <location>
        <begin position="123"/>
        <end position="201"/>
    </location>
</feature>
<comment type="caution">
    <text evidence="2">Lacks conserved residue(s) required for the propagation of feature annotation.</text>
</comment>
<accession>A0A7R8UZ46</accession>
<dbReference type="Gene3D" id="3.40.390.10">
    <property type="entry name" value="Collagenase (Catalytic Domain)"/>
    <property type="match status" value="2"/>
</dbReference>
<dbReference type="InterPro" id="IPR024079">
    <property type="entry name" value="MetalloPept_cat_dom_sf"/>
</dbReference>
<feature type="domain" description="Peptidase M12A" evidence="3">
    <location>
        <begin position="47"/>
        <end position="121"/>
    </location>
</feature>
<reference evidence="4 5" key="1">
    <citation type="submission" date="2020-11" db="EMBL/GenBank/DDBJ databases">
        <authorList>
            <person name="Wallbank WR R."/>
            <person name="Pardo Diaz C."/>
            <person name="Kozak K."/>
            <person name="Martin S."/>
            <person name="Jiggins C."/>
            <person name="Moest M."/>
            <person name="Warren A I."/>
            <person name="Generalovic N T."/>
            <person name="Byers J.R.P. K."/>
            <person name="Montejo-Kovacevich G."/>
            <person name="Yen C E."/>
        </authorList>
    </citation>
    <scope>NUCLEOTIDE SEQUENCE [LARGE SCALE GENOMIC DNA]</scope>
</reference>
<evidence type="ECO:0000259" key="3">
    <source>
        <dbReference type="PROSITE" id="PS51864"/>
    </source>
</evidence>
<evidence type="ECO:0000313" key="4">
    <source>
        <dbReference type="EMBL" id="CAD7089234.1"/>
    </source>
</evidence>
<dbReference type="Pfam" id="PF01400">
    <property type="entry name" value="Astacin"/>
    <property type="match status" value="2"/>
</dbReference>
<dbReference type="GO" id="GO:0006508">
    <property type="term" value="P:proteolysis"/>
    <property type="evidence" value="ECO:0007669"/>
    <property type="project" value="InterPro"/>
</dbReference>
<dbReference type="PANTHER" id="PTHR10127:SF850">
    <property type="entry name" value="METALLOENDOPEPTIDASE"/>
    <property type="match status" value="1"/>
</dbReference>
<dbReference type="InterPro" id="IPR001506">
    <property type="entry name" value="Peptidase_M12A"/>
</dbReference>
<keyword evidence="5" id="KW-1185">Reference proteome</keyword>
<dbReference type="OrthoDB" id="291007at2759"/>
<dbReference type="InterPro" id="IPR006026">
    <property type="entry name" value="Peptidase_Metallo"/>
</dbReference>
<evidence type="ECO:0000256" key="1">
    <source>
        <dbReference type="ARBA" id="ARBA00001947"/>
    </source>
</evidence>
<dbReference type="AlphaFoldDB" id="A0A7R8UZ46"/>
<comment type="cofactor">
    <cofactor evidence="1">
        <name>Zn(2+)</name>
        <dbReference type="ChEBI" id="CHEBI:29105"/>
    </cofactor>
</comment>